<feature type="compositionally biased region" description="Polar residues" evidence="10">
    <location>
        <begin position="1"/>
        <end position="19"/>
    </location>
</feature>
<dbReference type="InterPro" id="IPR015418">
    <property type="entry name" value="Eaf6"/>
</dbReference>
<dbReference type="GO" id="GO:0006325">
    <property type="term" value="P:chromatin organization"/>
    <property type="evidence" value="ECO:0007669"/>
    <property type="project" value="UniProtKB-KW"/>
</dbReference>
<keyword evidence="4 9" id="KW-0156">Chromatin regulator</keyword>
<feature type="compositionally biased region" description="Basic and acidic residues" evidence="10">
    <location>
        <begin position="20"/>
        <end position="36"/>
    </location>
</feature>
<protein>
    <recommendedName>
        <fullName evidence="3 9">Chromatin modification-related protein EAF6</fullName>
    </recommendedName>
</protein>
<comment type="caution">
    <text evidence="11">The sequence shown here is derived from an EMBL/GenBank/DDBJ whole genome shotgun (WGS) entry which is preliminary data.</text>
</comment>
<evidence type="ECO:0000256" key="10">
    <source>
        <dbReference type="SAM" id="MobiDB-lite"/>
    </source>
</evidence>
<dbReference type="GO" id="GO:0035267">
    <property type="term" value="C:NuA4 histone acetyltransferase complex"/>
    <property type="evidence" value="ECO:0007669"/>
    <property type="project" value="UniProtKB-UniRule"/>
</dbReference>
<evidence type="ECO:0000256" key="1">
    <source>
        <dbReference type="ARBA" id="ARBA00004123"/>
    </source>
</evidence>
<evidence type="ECO:0000256" key="5">
    <source>
        <dbReference type="ARBA" id="ARBA00023015"/>
    </source>
</evidence>
<feature type="region of interest" description="Disordered" evidence="10">
    <location>
        <begin position="180"/>
        <end position="223"/>
    </location>
</feature>
<dbReference type="OrthoDB" id="440324at2759"/>
<gene>
    <name evidence="11" type="ORF">BB561_002382</name>
</gene>
<feature type="region of interest" description="Disordered" evidence="10">
    <location>
        <begin position="1"/>
        <end position="41"/>
    </location>
</feature>
<dbReference type="GO" id="GO:0005634">
    <property type="term" value="C:nucleus"/>
    <property type="evidence" value="ECO:0007669"/>
    <property type="project" value="UniProtKB-SubCell"/>
</dbReference>
<accession>A0A2T9YQT6</accession>
<comment type="subunit">
    <text evidence="9">Component of the NuA4 histone acetyltransferase complex.</text>
</comment>
<evidence type="ECO:0000256" key="3">
    <source>
        <dbReference type="ARBA" id="ARBA00018504"/>
    </source>
</evidence>
<evidence type="ECO:0000256" key="9">
    <source>
        <dbReference type="RuleBase" id="RU368022"/>
    </source>
</evidence>
<evidence type="ECO:0000256" key="2">
    <source>
        <dbReference type="ARBA" id="ARBA00010916"/>
    </source>
</evidence>
<keyword evidence="7 9" id="KW-0804">Transcription</keyword>
<sequence>MENKSDSSAALKQSVPSEKSGQEANKEKKVEKETSKKVKVSKKALKQAEQELYTILAEKNKAERELRQLEASIYEQESNYLKNTALEGSILRGFDGLVGTVSRADRKKENITEYRIFSGSSVSLSSISKFINTSDILAGSSESLSDTGSSLNSSTKVSLALSTLSSTNKEVNSNAAKSIKVNSTMHSNKDSWGLPSESGDGENSSDFFIPKKTPVPNPIKTKKSSIVADPATVPTKTKKLKLSID</sequence>
<keyword evidence="6" id="KW-0175">Coiled coil</keyword>
<dbReference type="AlphaFoldDB" id="A0A2T9YQT6"/>
<evidence type="ECO:0000256" key="6">
    <source>
        <dbReference type="ARBA" id="ARBA00023054"/>
    </source>
</evidence>
<evidence type="ECO:0000256" key="8">
    <source>
        <dbReference type="ARBA" id="ARBA00023242"/>
    </source>
</evidence>
<comment type="function">
    <text evidence="9">Component of the NuA4 histone acetyltransferase complex which is involved in transcriptional activation of selected genes principally by acetylation of nucleosomal histone H4 and H2A. The NuA4 complex is also involved in DNA repair.</text>
</comment>
<proteinExistence type="inferred from homology"/>
<reference evidence="11 12" key="1">
    <citation type="journal article" date="2018" name="MBio">
        <title>Comparative Genomics Reveals the Core Gene Toolbox for the Fungus-Insect Symbiosis.</title>
        <authorList>
            <person name="Wang Y."/>
            <person name="Stata M."/>
            <person name="Wang W."/>
            <person name="Stajich J.E."/>
            <person name="White M.M."/>
            <person name="Moncalvo J.M."/>
        </authorList>
    </citation>
    <scope>NUCLEOTIDE SEQUENCE [LARGE SCALE GENOMIC DNA]</scope>
    <source>
        <strain evidence="11 12">SWE-8-4</strain>
    </source>
</reference>
<dbReference type="Pfam" id="PF09340">
    <property type="entry name" value="NuA4"/>
    <property type="match status" value="1"/>
</dbReference>
<evidence type="ECO:0000313" key="12">
    <source>
        <dbReference type="Proteomes" id="UP000245383"/>
    </source>
</evidence>
<dbReference type="EMBL" id="MBFR01000080">
    <property type="protein sequence ID" value="PVU94661.1"/>
    <property type="molecule type" value="Genomic_DNA"/>
</dbReference>
<organism evidence="11 12">
    <name type="scientific">Smittium simulii</name>
    <dbReference type="NCBI Taxonomy" id="133385"/>
    <lineage>
        <taxon>Eukaryota</taxon>
        <taxon>Fungi</taxon>
        <taxon>Fungi incertae sedis</taxon>
        <taxon>Zoopagomycota</taxon>
        <taxon>Kickxellomycotina</taxon>
        <taxon>Harpellomycetes</taxon>
        <taxon>Harpellales</taxon>
        <taxon>Legeriomycetaceae</taxon>
        <taxon>Smittium</taxon>
    </lineage>
</organism>
<evidence type="ECO:0000256" key="4">
    <source>
        <dbReference type="ARBA" id="ARBA00022853"/>
    </source>
</evidence>
<name>A0A2T9YQT6_9FUNG</name>
<keyword evidence="12" id="KW-1185">Reference proteome</keyword>
<comment type="similarity">
    <text evidence="2 9">Belongs to the EAF6 family.</text>
</comment>
<keyword evidence="8 9" id="KW-0539">Nucleus</keyword>
<dbReference type="GO" id="GO:0006281">
    <property type="term" value="P:DNA repair"/>
    <property type="evidence" value="ECO:0007669"/>
    <property type="project" value="UniProtKB-UniRule"/>
</dbReference>
<comment type="subcellular location">
    <subcellularLocation>
        <location evidence="1 9">Nucleus</location>
    </subcellularLocation>
</comment>
<dbReference type="PANTHER" id="PTHR13476">
    <property type="entry name" value="CHROMATIN MODIFICATION-RELATED PROTEIN MEAF6"/>
    <property type="match status" value="1"/>
</dbReference>
<evidence type="ECO:0000313" key="11">
    <source>
        <dbReference type="EMBL" id="PVU94661.1"/>
    </source>
</evidence>
<keyword evidence="9" id="KW-0227">DNA damage</keyword>
<keyword evidence="5 9" id="KW-0805">Transcription regulation</keyword>
<evidence type="ECO:0000256" key="7">
    <source>
        <dbReference type="ARBA" id="ARBA00023163"/>
    </source>
</evidence>
<dbReference type="Proteomes" id="UP000245383">
    <property type="component" value="Unassembled WGS sequence"/>
</dbReference>
<keyword evidence="9" id="KW-0234">DNA repair</keyword>